<evidence type="ECO:0000256" key="1">
    <source>
        <dbReference type="ARBA" id="ARBA00022694"/>
    </source>
</evidence>
<dbReference type="Proteomes" id="UP001424741">
    <property type="component" value="Unassembled WGS sequence"/>
</dbReference>
<evidence type="ECO:0000256" key="7">
    <source>
        <dbReference type="ARBA" id="ARBA00041803"/>
    </source>
</evidence>
<dbReference type="InterPro" id="IPR020103">
    <property type="entry name" value="PsdUridine_synth_cat_dom_sf"/>
</dbReference>
<evidence type="ECO:0000313" key="12">
    <source>
        <dbReference type="Proteomes" id="UP001424741"/>
    </source>
</evidence>
<evidence type="ECO:0000256" key="3">
    <source>
        <dbReference type="ARBA" id="ARBA00036607"/>
    </source>
</evidence>
<evidence type="ECO:0000256" key="8">
    <source>
        <dbReference type="ARBA" id="ARBA00041975"/>
    </source>
</evidence>
<protein>
    <recommendedName>
        <fullName evidence="6">tRNA pseudouridine synthase C</fullName>
        <ecNumber evidence="5">5.4.99.26</ecNumber>
    </recommendedName>
    <alternativeName>
        <fullName evidence="8">tRNA pseudouridine(65) synthase</fullName>
    </alternativeName>
    <alternativeName>
        <fullName evidence="9">tRNA pseudouridylate synthase C</fullName>
    </alternativeName>
    <alternativeName>
        <fullName evidence="7">tRNA-uridine isomerase C</fullName>
    </alternativeName>
</protein>
<dbReference type="RefSeq" id="WP_346187671.1">
    <property type="nucleotide sequence ID" value="NZ_BAABRL010000002.1"/>
</dbReference>
<dbReference type="SUPFAM" id="SSF55120">
    <property type="entry name" value="Pseudouridine synthase"/>
    <property type="match status" value="1"/>
</dbReference>
<dbReference type="InterPro" id="IPR006224">
    <property type="entry name" value="PsdUridine_synth_RluA-like_CS"/>
</dbReference>
<dbReference type="EC" id="5.4.99.26" evidence="5"/>
<dbReference type="Pfam" id="PF00849">
    <property type="entry name" value="PseudoU_synth_2"/>
    <property type="match status" value="1"/>
</dbReference>
<evidence type="ECO:0000256" key="4">
    <source>
        <dbReference type="ARBA" id="ARBA00037670"/>
    </source>
</evidence>
<evidence type="ECO:0000259" key="10">
    <source>
        <dbReference type="Pfam" id="PF00849"/>
    </source>
</evidence>
<dbReference type="InterPro" id="IPR006145">
    <property type="entry name" value="PsdUridine_synth_RsuA/RluA"/>
</dbReference>
<dbReference type="Gene3D" id="3.30.2350.10">
    <property type="entry name" value="Pseudouridine synthase"/>
    <property type="match status" value="1"/>
</dbReference>
<sequence>MSEKLEILYRDEWMCVVDKPAGWLVHPADEPQEGDLVTMKVLRDQIGERVNSVHRLDRPTCGVLLFGIEKEATRKLHKALERHEFEKTYRAIVSGVPEQQEWECREPIQKKEGAPVRDAWTSFRLLEIREVEGEHFSLIEAVPHTGRFHQIRRHLLHAGIPIVGDYRYAGMERSDHLCDLLGVGTRMLLQASRLELAHPMNGKVLSIKVKGVMGFDSLPA</sequence>
<keyword evidence="12" id="KW-1185">Reference proteome</keyword>
<evidence type="ECO:0000256" key="6">
    <source>
        <dbReference type="ARBA" id="ARBA00040675"/>
    </source>
</evidence>
<evidence type="ECO:0000256" key="5">
    <source>
        <dbReference type="ARBA" id="ARBA00038943"/>
    </source>
</evidence>
<dbReference type="PANTHER" id="PTHR21600">
    <property type="entry name" value="MITOCHONDRIAL RNA PSEUDOURIDINE SYNTHASE"/>
    <property type="match status" value="1"/>
</dbReference>
<organism evidence="11 12">
    <name type="scientific">Rubritalea halochordaticola</name>
    <dbReference type="NCBI Taxonomy" id="714537"/>
    <lineage>
        <taxon>Bacteria</taxon>
        <taxon>Pseudomonadati</taxon>
        <taxon>Verrucomicrobiota</taxon>
        <taxon>Verrucomicrobiia</taxon>
        <taxon>Verrucomicrobiales</taxon>
        <taxon>Rubritaleaceae</taxon>
        <taxon>Rubritalea</taxon>
    </lineage>
</organism>
<dbReference type="PANTHER" id="PTHR21600:SF56">
    <property type="entry name" value="TRNA PSEUDOURIDINE SYNTHASE C"/>
    <property type="match status" value="1"/>
</dbReference>
<keyword evidence="2" id="KW-0413">Isomerase</keyword>
<comment type="function">
    <text evidence="4">Responsible for synthesis of pseudouridine from uracil-65 in transfer RNAs.</text>
</comment>
<dbReference type="PROSITE" id="PS01129">
    <property type="entry name" value="PSI_RLU"/>
    <property type="match status" value="1"/>
</dbReference>
<proteinExistence type="predicted"/>
<feature type="domain" description="Pseudouridine synthase RsuA/RluA-like" evidence="10">
    <location>
        <begin position="15"/>
        <end position="157"/>
    </location>
</feature>
<comment type="caution">
    <text evidence="11">The sequence shown here is derived from an EMBL/GenBank/DDBJ whole genome shotgun (WGS) entry which is preliminary data.</text>
</comment>
<name>A0ABP9V0E9_9BACT</name>
<keyword evidence="1" id="KW-0819">tRNA processing</keyword>
<evidence type="ECO:0000256" key="2">
    <source>
        <dbReference type="ARBA" id="ARBA00023235"/>
    </source>
</evidence>
<comment type="catalytic activity">
    <reaction evidence="3">
        <text>uridine(65) in tRNA = pseudouridine(65) in tRNA</text>
        <dbReference type="Rhea" id="RHEA:42536"/>
        <dbReference type="Rhea" id="RHEA-COMP:10103"/>
        <dbReference type="Rhea" id="RHEA-COMP:10104"/>
        <dbReference type="ChEBI" id="CHEBI:65314"/>
        <dbReference type="ChEBI" id="CHEBI:65315"/>
        <dbReference type="EC" id="5.4.99.26"/>
    </reaction>
</comment>
<gene>
    <name evidence="11" type="primary">truC</name>
    <name evidence="11" type="ORF">Rhal01_00941</name>
</gene>
<accession>A0ABP9V0E9</accession>
<evidence type="ECO:0000313" key="11">
    <source>
        <dbReference type="EMBL" id="GAA5494777.1"/>
    </source>
</evidence>
<reference evidence="11 12" key="1">
    <citation type="submission" date="2024-02" db="EMBL/GenBank/DDBJ databases">
        <title>Rubritalea halochordaticola NBRC 107102.</title>
        <authorList>
            <person name="Ichikawa N."/>
            <person name="Katano-Makiyama Y."/>
            <person name="Hidaka K."/>
        </authorList>
    </citation>
    <scope>NUCLEOTIDE SEQUENCE [LARGE SCALE GENOMIC DNA]</scope>
    <source>
        <strain evidence="11 12">NBRC 107102</strain>
    </source>
</reference>
<evidence type="ECO:0000256" key="9">
    <source>
        <dbReference type="ARBA" id="ARBA00043049"/>
    </source>
</evidence>
<dbReference type="EMBL" id="BAABRL010000002">
    <property type="protein sequence ID" value="GAA5494777.1"/>
    <property type="molecule type" value="Genomic_DNA"/>
</dbReference>
<dbReference type="InterPro" id="IPR050188">
    <property type="entry name" value="RluA_PseudoU_synthase"/>
</dbReference>